<dbReference type="Proteomes" id="UP000184514">
    <property type="component" value="Unassembled WGS sequence"/>
</dbReference>
<proteinExistence type="predicted"/>
<organism evidence="2 3">
    <name type="scientific">Planktotalea frisia</name>
    <dbReference type="NCBI Taxonomy" id="696762"/>
    <lineage>
        <taxon>Bacteria</taxon>
        <taxon>Pseudomonadati</taxon>
        <taxon>Pseudomonadota</taxon>
        <taxon>Alphaproteobacteria</taxon>
        <taxon>Rhodobacterales</taxon>
        <taxon>Paracoccaceae</taxon>
        <taxon>Planktotalea</taxon>
    </lineage>
</organism>
<evidence type="ECO:0000256" key="1">
    <source>
        <dbReference type="SAM" id="SignalP"/>
    </source>
</evidence>
<evidence type="ECO:0000313" key="3">
    <source>
        <dbReference type="Proteomes" id="UP000184514"/>
    </source>
</evidence>
<reference evidence="2 3" key="1">
    <citation type="submission" date="2016-10" db="EMBL/GenBank/DDBJ databases">
        <title>Genome sequence of Planktotalea frisia SH6-1.</title>
        <authorList>
            <person name="Poehlein A."/>
            <person name="Bakenhus I."/>
            <person name="Voget S."/>
            <person name="Brinkhoff T."/>
            <person name="Simon M."/>
        </authorList>
    </citation>
    <scope>NUCLEOTIDE SEQUENCE [LARGE SCALE GENOMIC DNA]</scope>
    <source>
        <strain evidence="2 3">SH6-1</strain>
    </source>
</reference>
<evidence type="ECO:0000313" key="2">
    <source>
        <dbReference type="EMBL" id="OJI95069.1"/>
    </source>
</evidence>
<dbReference type="RefSeq" id="WP_245812241.1">
    <property type="nucleotide sequence ID" value="NZ_JABBAN010000110.1"/>
</dbReference>
<dbReference type="STRING" id="696762.PFRI_06910"/>
<name>A0A1L9P0K4_9RHOB</name>
<feature type="signal peptide" evidence="1">
    <location>
        <begin position="1"/>
        <end position="20"/>
    </location>
</feature>
<comment type="caution">
    <text evidence="2">The sequence shown here is derived from an EMBL/GenBank/DDBJ whole genome shotgun (WGS) entry which is preliminary data.</text>
</comment>
<feature type="chain" id="PRO_5012340736" evidence="1">
    <location>
        <begin position="21"/>
        <end position="115"/>
    </location>
</feature>
<sequence length="115" mass="13002">MRRFGLYIGFLWSLSSFAVAQGADDWRTLSGPEITDTLIGVTLDYESAWQDFRESGKTLYNAGGNSWGNWRVEGDQYCSQWPPRDLWDCYDVAISGAKVRFTGAFEDVSIGTLRK</sequence>
<accession>A0A1L9P0K4</accession>
<keyword evidence="3" id="KW-1185">Reference proteome</keyword>
<gene>
    <name evidence="2" type="ORF">PFRI_06910</name>
</gene>
<keyword evidence="1" id="KW-0732">Signal</keyword>
<protein>
    <submittedName>
        <fullName evidence="2">Uncharacterized protein</fullName>
    </submittedName>
</protein>
<dbReference type="AlphaFoldDB" id="A0A1L9P0K4"/>
<dbReference type="EMBL" id="MLCB01000060">
    <property type="protein sequence ID" value="OJI95069.1"/>
    <property type="molecule type" value="Genomic_DNA"/>
</dbReference>